<comment type="caution">
    <text evidence="1">The sequence shown here is derived from an EMBL/GenBank/DDBJ whole genome shotgun (WGS) entry which is preliminary data.</text>
</comment>
<reference evidence="1" key="1">
    <citation type="submission" date="2019-08" db="EMBL/GenBank/DDBJ databases">
        <authorList>
            <person name="Kucharzyk K."/>
            <person name="Murdoch R.W."/>
            <person name="Higgins S."/>
            <person name="Loffler F."/>
        </authorList>
    </citation>
    <scope>NUCLEOTIDE SEQUENCE</scope>
</reference>
<sequence>MKYLFIVIYVLVFPFGTLLAQQIYYKSAQWTLEINYDQCSFSLYRQYPENPQVYMGHPENTAIYIYAEGIIKTETDLILCKDTLENRHIFKLKQLTQFSIQVESSDCMYLVPQDTLYAFRCRFKYFMISNMKFEEGLPDGIWFIWESSIGYSILFDKGKVIKIDHMLP</sequence>
<name>A0A644WVI5_9ZZZZ</name>
<gene>
    <name evidence="1" type="ORF">SDC9_52389</name>
</gene>
<accession>A0A644WVI5</accession>
<proteinExistence type="predicted"/>
<protein>
    <submittedName>
        <fullName evidence="1">Uncharacterized protein</fullName>
    </submittedName>
</protein>
<organism evidence="1">
    <name type="scientific">bioreactor metagenome</name>
    <dbReference type="NCBI Taxonomy" id="1076179"/>
    <lineage>
        <taxon>unclassified sequences</taxon>
        <taxon>metagenomes</taxon>
        <taxon>ecological metagenomes</taxon>
    </lineage>
</organism>
<dbReference type="AlphaFoldDB" id="A0A644WVI5"/>
<dbReference type="EMBL" id="VSSQ01001197">
    <property type="protein sequence ID" value="MPM06093.1"/>
    <property type="molecule type" value="Genomic_DNA"/>
</dbReference>
<evidence type="ECO:0000313" key="1">
    <source>
        <dbReference type="EMBL" id="MPM06093.1"/>
    </source>
</evidence>